<feature type="domain" description="LysM" evidence="1">
    <location>
        <begin position="167"/>
        <end position="214"/>
    </location>
</feature>
<evidence type="ECO:0000313" key="3">
    <source>
        <dbReference type="Proteomes" id="UP001046350"/>
    </source>
</evidence>
<evidence type="ECO:0000259" key="1">
    <source>
        <dbReference type="PROSITE" id="PS51782"/>
    </source>
</evidence>
<dbReference type="PROSITE" id="PS51782">
    <property type="entry name" value="LYSM"/>
    <property type="match status" value="1"/>
</dbReference>
<gene>
    <name evidence="2" type="ORF">KSS94_21520</name>
</gene>
<accession>A0ABX8N2D5</accession>
<proteinExistence type="predicted"/>
<dbReference type="RefSeq" id="WP_217840073.1">
    <property type="nucleotide sequence ID" value="NZ_CP077076.1"/>
</dbReference>
<protein>
    <recommendedName>
        <fullName evidence="1">LysM domain-containing protein</fullName>
    </recommendedName>
</protein>
<sequence length="225" mass="24781">MGNMKLVAYSDEKYTAKVPGGSYEVMLNPEKLQWGRQVQYNEEAALDSSAPSAKYNKTPSETLSFELVIDCTGVVDDSRVDLPTEIANLSKVVYDYNGSIHRPNYVSVNWGGGLAFRGVLTSLSTSYTLFKPDGTPLRARLSLAFISYIDAQTLANKDDKSSPDMTHQVRVVDGDSLAQIVAGIYGEPGYYIQVARFNQLDKFRRLKTGQVLSVPPLKPQEAING</sequence>
<reference evidence="2" key="1">
    <citation type="journal article" date="2021" name="Microorganisms">
        <title>The Ever-Expanding Pseudomonas Genus: Description of 43 New Species and Partition of the Pseudomonas putida Group.</title>
        <authorList>
            <person name="Girard L."/>
            <person name="Lood C."/>
            <person name="Hofte M."/>
            <person name="Vandamme P."/>
            <person name="Rokni-Zadeh H."/>
            <person name="van Noort V."/>
            <person name="Lavigne R."/>
            <person name="De Mot R."/>
        </authorList>
    </citation>
    <scope>NUCLEOTIDE SEQUENCE</scope>
    <source>
        <strain evidence="2">COW40</strain>
    </source>
</reference>
<dbReference type="InterPro" id="IPR045361">
    <property type="entry name" value="CIS_tube_prot_N"/>
</dbReference>
<organism evidence="2 3">
    <name type="scientific">Pseudomonas fakonensis</name>
    <dbReference type="NCBI Taxonomy" id="2842355"/>
    <lineage>
        <taxon>Bacteria</taxon>
        <taxon>Pseudomonadati</taxon>
        <taxon>Pseudomonadota</taxon>
        <taxon>Gammaproteobacteria</taxon>
        <taxon>Pseudomonadales</taxon>
        <taxon>Pseudomonadaceae</taxon>
        <taxon>Pseudomonas</taxon>
    </lineage>
</organism>
<evidence type="ECO:0000313" key="2">
    <source>
        <dbReference type="EMBL" id="QXH50498.1"/>
    </source>
</evidence>
<dbReference type="EMBL" id="CP077076">
    <property type="protein sequence ID" value="QXH50498.1"/>
    <property type="molecule type" value="Genomic_DNA"/>
</dbReference>
<keyword evidence="3" id="KW-1185">Reference proteome</keyword>
<dbReference type="InterPro" id="IPR018392">
    <property type="entry name" value="LysM"/>
</dbReference>
<dbReference type="Pfam" id="PF19266">
    <property type="entry name" value="CIS_tube"/>
    <property type="match status" value="1"/>
</dbReference>
<dbReference type="Proteomes" id="UP001046350">
    <property type="component" value="Chromosome"/>
</dbReference>
<name>A0ABX8N2D5_9PSED</name>